<dbReference type="Pfam" id="PF00348">
    <property type="entry name" value="polyprenyl_synt"/>
    <property type="match status" value="1"/>
</dbReference>
<keyword evidence="8" id="KW-1185">Reference proteome</keyword>
<evidence type="ECO:0000256" key="6">
    <source>
        <dbReference type="RuleBase" id="RU004466"/>
    </source>
</evidence>
<dbReference type="CDD" id="cd00685">
    <property type="entry name" value="Trans_IPPS_HT"/>
    <property type="match status" value="1"/>
</dbReference>
<gene>
    <name evidence="7" type="ORF">JCM31447_30690</name>
</gene>
<dbReference type="OrthoDB" id="9805316at2"/>
<dbReference type="PANTHER" id="PTHR12001">
    <property type="entry name" value="GERANYLGERANYL PYROPHOSPHATE SYNTHASE"/>
    <property type="match status" value="1"/>
</dbReference>
<accession>A0A4V0P2W0</accession>
<evidence type="ECO:0000256" key="2">
    <source>
        <dbReference type="ARBA" id="ARBA00006706"/>
    </source>
</evidence>
<dbReference type="SFLD" id="SFLDS00005">
    <property type="entry name" value="Isoprenoid_Synthase_Type_I"/>
    <property type="match status" value="1"/>
</dbReference>
<keyword evidence="3 6" id="KW-0808">Transferase</keyword>
<dbReference type="KEGG" id="sbf:JCM31447_30690"/>
<dbReference type="Proteomes" id="UP000291236">
    <property type="component" value="Chromosome"/>
</dbReference>
<organism evidence="7 8">
    <name type="scientific">Fluviispira sanaruensis</name>
    <dbReference type="NCBI Taxonomy" id="2493639"/>
    <lineage>
        <taxon>Bacteria</taxon>
        <taxon>Pseudomonadati</taxon>
        <taxon>Bdellovibrionota</taxon>
        <taxon>Oligoflexia</taxon>
        <taxon>Silvanigrellales</taxon>
        <taxon>Silvanigrellaceae</taxon>
        <taxon>Fluviispira</taxon>
    </lineage>
</organism>
<name>A0A4V0P2W0_FLUSA</name>
<dbReference type="EMBL" id="AP019368">
    <property type="protein sequence ID" value="BBH54597.1"/>
    <property type="molecule type" value="Genomic_DNA"/>
</dbReference>
<comment type="cofactor">
    <cofactor evidence="1">
        <name>Mg(2+)</name>
        <dbReference type="ChEBI" id="CHEBI:18420"/>
    </cofactor>
</comment>
<evidence type="ECO:0000256" key="3">
    <source>
        <dbReference type="ARBA" id="ARBA00022679"/>
    </source>
</evidence>
<dbReference type="InterPro" id="IPR008949">
    <property type="entry name" value="Isoprenoid_synthase_dom_sf"/>
</dbReference>
<dbReference type="GO" id="GO:0046872">
    <property type="term" value="F:metal ion binding"/>
    <property type="evidence" value="ECO:0007669"/>
    <property type="project" value="UniProtKB-KW"/>
</dbReference>
<dbReference type="Gene3D" id="1.10.600.10">
    <property type="entry name" value="Farnesyl Diphosphate Synthase"/>
    <property type="match status" value="1"/>
</dbReference>
<keyword evidence="5" id="KW-0460">Magnesium</keyword>
<dbReference type="GO" id="GO:0008299">
    <property type="term" value="P:isoprenoid biosynthetic process"/>
    <property type="evidence" value="ECO:0007669"/>
    <property type="project" value="InterPro"/>
</dbReference>
<evidence type="ECO:0000256" key="4">
    <source>
        <dbReference type="ARBA" id="ARBA00022723"/>
    </source>
</evidence>
<dbReference type="InterPro" id="IPR000092">
    <property type="entry name" value="Polyprenyl_synt"/>
</dbReference>
<evidence type="ECO:0000313" key="8">
    <source>
        <dbReference type="Proteomes" id="UP000291236"/>
    </source>
</evidence>
<keyword evidence="4" id="KW-0479">Metal-binding</keyword>
<reference evidence="7 8" key="1">
    <citation type="submission" date="2018-12" db="EMBL/GenBank/DDBJ databases">
        <title>Rubrispira sanarue gen. nov., sp., nov., a member of the order Silvanigrellales, isolated from a brackish lake in Hamamatsu Japan.</title>
        <authorList>
            <person name="Maejima Y."/>
            <person name="Iino T."/>
            <person name="Muraguchi Y."/>
            <person name="Fukuda K."/>
            <person name="Nojiri H."/>
            <person name="Ohkuma M."/>
            <person name="Moriuchi R."/>
            <person name="Dohra H."/>
            <person name="Kimbara K."/>
            <person name="Shintani M."/>
        </authorList>
    </citation>
    <scope>NUCLEOTIDE SEQUENCE [LARGE SCALE GENOMIC DNA]</scope>
    <source>
        <strain evidence="7 8">RF1110005</strain>
    </source>
</reference>
<dbReference type="GO" id="GO:0004659">
    <property type="term" value="F:prenyltransferase activity"/>
    <property type="evidence" value="ECO:0007669"/>
    <property type="project" value="InterPro"/>
</dbReference>
<dbReference type="SUPFAM" id="SSF48576">
    <property type="entry name" value="Terpenoid synthases"/>
    <property type="match status" value="1"/>
</dbReference>
<dbReference type="PROSITE" id="PS00444">
    <property type="entry name" value="POLYPRENYL_SYNTHASE_2"/>
    <property type="match status" value="1"/>
</dbReference>
<protein>
    <submittedName>
        <fullName evidence="7">Octaprenyl diphosphate synthase</fullName>
    </submittedName>
</protein>
<evidence type="ECO:0000256" key="5">
    <source>
        <dbReference type="ARBA" id="ARBA00022842"/>
    </source>
</evidence>
<dbReference type="PANTHER" id="PTHR12001:SF69">
    <property type="entry name" value="ALL TRANS-POLYPRENYL-DIPHOSPHATE SYNTHASE PDSS1"/>
    <property type="match status" value="1"/>
</dbReference>
<sequence>MKRIIDMTPSFFQPISEELATLETKLVDYLLTPNKPTNQILEHIFSSGGKRIRPALFLLCSRLINYNGDHKFPIASVCEYIHTASLLHDDVIDNSTLRRNKPTANSIWGDETAVLTGDLIYSAACRLMVKTKSLELIDDFAECIRFMSESELFQLELLWKIDTNYEQYYSVVEGKTAFLFQCSAKTPCYLAQSDSITTHLLGDYGKHIGFAFQIFDDYLDYAGDAAQVGKPIAADLLEGKITLPLIYALNSNNKYTQNLKNLIHKIIENNFATMEEQKELITLVKETDGLNKALQQAETHAQNARNCLSKYTQNNDLNLEQKNALTALNEITYFVLNRKN</sequence>
<evidence type="ECO:0000313" key="7">
    <source>
        <dbReference type="EMBL" id="BBH54597.1"/>
    </source>
</evidence>
<evidence type="ECO:0000256" key="1">
    <source>
        <dbReference type="ARBA" id="ARBA00001946"/>
    </source>
</evidence>
<comment type="similarity">
    <text evidence="2 6">Belongs to the FPP/GGPP synthase family.</text>
</comment>
<proteinExistence type="inferred from homology"/>
<dbReference type="InterPro" id="IPR033749">
    <property type="entry name" value="Polyprenyl_synt_CS"/>
</dbReference>
<dbReference type="AlphaFoldDB" id="A0A4V0P2W0"/>